<proteinExistence type="predicted"/>
<evidence type="ECO:0000313" key="2">
    <source>
        <dbReference type="EMBL" id="GAV62646.1"/>
    </source>
</evidence>
<comment type="caution">
    <text evidence="2">The sequence shown here is derived from an EMBL/GenBank/DDBJ whole genome shotgun (WGS) entry which is preliminary data.</text>
</comment>
<dbReference type="Pfam" id="PF22936">
    <property type="entry name" value="Pol_BBD"/>
    <property type="match status" value="1"/>
</dbReference>
<dbReference type="InParanoid" id="A0A1Q3B3P2"/>
<feature type="domain" description="Retrovirus-related Pol polyprotein from transposon TNT 1-94-like beta-barrel" evidence="1">
    <location>
        <begin position="3"/>
        <end position="56"/>
    </location>
</feature>
<accession>A0A1Q3B3P2</accession>
<evidence type="ECO:0000313" key="3">
    <source>
        <dbReference type="Proteomes" id="UP000187406"/>
    </source>
</evidence>
<evidence type="ECO:0000259" key="1">
    <source>
        <dbReference type="Pfam" id="PF22936"/>
    </source>
</evidence>
<keyword evidence="3" id="KW-1185">Reference proteome</keyword>
<dbReference type="PANTHER" id="PTHR47592">
    <property type="entry name" value="PBF68 PROTEIN"/>
    <property type="match status" value="1"/>
</dbReference>
<organism evidence="2 3">
    <name type="scientific">Cephalotus follicularis</name>
    <name type="common">Albany pitcher plant</name>
    <dbReference type="NCBI Taxonomy" id="3775"/>
    <lineage>
        <taxon>Eukaryota</taxon>
        <taxon>Viridiplantae</taxon>
        <taxon>Streptophyta</taxon>
        <taxon>Embryophyta</taxon>
        <taxon>Tracheophyta</taxon>
        <taxon>Spermatophyta</taxon>
        <taxon>Magnoliopsida</taxon>
        <taxon>eudicotyledons</taxon>
        <taxon>Gunneridae</taxon>
        <taxon>Pentapetalae</taxon>
        <taxon>rosids</taxon>
        <taxon>fabids</taxon>
        <taxon>Oxalidales</taxon>
        <taxon>Cephalotaceae</taxon>
        <taxon>Cephalotus</taxon>
    </lineage>
</organism>
<dbReference type="InterPro" id="IPR054722">
    <property type="entry name" value="PolX-like_BBD"/>
</dbReference>
<feature type="non-terminal residue" evidence="2">
    <location>
        <position position="1"/>
    </location>
</feature>
<dbReference type="EMBL" id="BDDD01000267">
    <property type="protein sequence ID" value="GAV62646.1"/>
    <property type="molecule type" value="Genomic_DNA"/>
</dbReference>
<dbReference type="OrthoDB" id="2596766at2759"/>
<dbReference type="PANTHER" id="PTHR47592:SF24">
    <property type="entry name" value="BNACNNG30200D PROTEIN"/>
    <property type="match status" value="1"/>
</dbReference>
<dbReference type="AlphaFoldDB" id="A0A1Q3B3P2"/>
<dbReference type="Proteomes" id="UP000187406">
    <property type="component" value="Unassembled WGS sequence"/>
</dbReference>
<sequence>GATIKMANNAEFKVVGIGLVQIRMFDGVLTSLTNVQYVSDLRKDLISMGTLDLRGCKCTIECGVITVTKGALIKLHGMMIEKLYRLIGTVQTGGGSLRSQTSATVEERGYEIVCLEIECISRKKRVTFVFNLESDIDLAYCKIELESYLTSRY</sequence>
<name>A0A1Q3B3P2_CEPFO</name>
<gene>
    <name evidence="2" type="ORF">CFOL_v3_06169</name>
</gene>
<protein>
    <recommendedName>
        <fullName evidence="1">Retrovirus-related Pol polyprotein from transposon TNT 1-94-like beta-barrel domain-containing protein</fullName>
    </recommendedName>
</protein>
<reference evidence="3" key="1">
    <citation type="submission" date="2016-04" db="EMBL/GenBank/DDBJ databases">
        <title>Cephalotus genome sequencing.</title>
        <authorList>
            <person name="Fukushima K."/>
            <person name="Hasebe M."/>
            <person name="Fang X."/>
        </authorList>
    </citation>
    <scope>NUCLEOTIDE SEQUENCE [LARGE SCALE GENOMIC DNA]</scope>
    <source>
        <strain evidence="3">cv. St1</strain>
    </source>
</reference>